<sequence length="543" mass="60929">MSVAPPPPYAEPTNGAYVNWSDNIDENEEYKYSFEIPEKPTPAPAYEDAFPIETPKYNDVSFTYTFIATLLGLAFLTYNSYKSSSSDIISFSLNTDGLSKGTKALYTLVLVSTITPVLISVSLLILVYCFPMVFLIIGFLLVPLSMFSIAGTMITQGAVFPSLMFGALGIFSLLFMFQNFNRFSFSALMIKLVVNAMNKYPSTIFISILSSLITCIISLVYMVSLIIIVNARITNDDMNCPHTNGNDICLSNTSSFVILFAIFSGCYIFQVLQNTVHVILSGIFSSWYFFDTYDSTVKPKSPALGSMKRAFTYCFGSICFGSLIVSIIQTIRISLQVLKSKMQNARFQRDRDNQMDDSGLLFCFLICIVSILEWIANEFEYWLQWFNRYAYSYLSMYGKPYYESAKDTFEILKYKGIDILINDSLISTAISLYSILSIIITAVVLQLTINFSTLLNEMGPEMLILGGIGSMIICWFIVSSTINVLDVGCVTFMIGLSVDPDAFTRTNAGTASDASIQRLQVWEQMVRYYPGIRERVAIPWPQN</sequence>
<proteinExistence type="inferred from homology"/>
<comment type="similarity">
    <text evidence="3 8">Belongs to the CTL (choline transporter-like) family.</text>
</comment>
<feature type="transmembrane region" description="Helical" evidence="8">
    <location>
        <begin position="102"/>
        <end position="119"/>
    </location>
</feature>
<evidence type="ECO:0000256" key="3">
    <source>
        <dbReference type="ARBA" id="ARBA00007168"/>
    </source>
</evidence>
<feature type="transmembrane region" description="Helical" evidence="8">
    <location>
        <begin position="430"/>
        <end position="451"/>
    </location>
</feature>
<feature type="transmembrane region" description="Helical" evidence="8">
    <location>
        <begin position="463"/>
        <end position="485"/>
    </location>
</feature>
<keyword evidence="6 8" id="KW-1133">Transmembrane helix</keyword>
<dbReference type="Pfam" id="PF04515">
    <property type="entry name" value="Choline_transpo"/>
    <property type="match status" value="1"/>
</dbReference>
<comment type="caution">
    <text evidence="9">The sequence shown here is derived from an EMBL/GenBank/DDBJ whole genome shotgun (WGS) entry which is preliminary data.</text>
</comment>
<evidence type="ECO:0000256" key="1">
    <source>
        <dbReference type="ARBA" id="ARBA00002957"/>
    </source>
</evidence>
<organism evidence="9 10">
    <name type="scientific">Pichia kluyveri</name>
    <name type="common">Yeast</name>
    <dbReference type="NCBI Taxonomy" id="36015"/>
    <lineage>
        <taxon>Eukaryota</taxon>
        <taxon>Fungi</taxon>
        <taxon>Dikarya</taxon>
        <taxon>Ascomycota</taxon>
        <taxon>Saccharomycotina</taxon>
        <taxon>Pichiomycetes</taxon>
        <taxon>Pichiales</taxon>
        <taxon>Pichiaceae</taxon>
        <taxon>Pichia</taxon>
    </lineage>
</organism>
<evidence type="ECO:0000256" key="5">
    <source>
        <dbReference type="ARBA" id="ARBA00022692"/>
    </source>
</evidence>
<evidence type="ECO:0000313" key="10">
    <source>
        <dbReference type="Proteomes" id="UP001378960"/>
    </source>
</evidence>
<dbReference type="GO" id="GO:0005886">
    <property type="term" value="C:plasma membrane"/>
    <property type="evidence" value="ECO:0007669"/>
    <property type="project" value="UniProtKB-SubCell"/>
</dbReference>
<comment type="function">
    <text evidence="1 8">Probably involved in transport through the plasma membrane.</text>
</comment>
<dbReference type="Proteomes" id="UP001378960">
    <property type="component" value="Unassembled WGS sequence"/>
</dbReference>
<feature type="transmembrane region" description="Helical" evidence="8">
    <location>
        <begin position="62"/>
        <end position="81"/>
    </location>
</feature>
<keyword evidence="7 8" id="KW-0472">Membrane</keyword>
<dbReference type="PANTHER" id="PTHR12385:SF4">
    <property type="entry name" value="PROTEIN PNS1"/>
    <property type="match status" value="1"/>
</dbReference>
<reference evidence="9 10" key="1">
    <citation type="journal article" date="2023" name="Elife">
        <title>Identification of key yeast species and microbe-microbe interactions impacting larval growth of Drosophila in the wild.</title>
        <authorList>
            <person name="Mure A."/>
            <person name="Sugiura Y."/>
            <person name="Maeda R."/>
            <person name="Honda K."/>
            <person name="Sakurai N."/>
            <person name="Takahashi Y."/>
            <person name="Watada M."/>
            <person name="Katoh T."/>
            <person name="Gotoh A."/>
            <person name="Gotoh Y."/>
            <person name="Taniguchi I."/>
            <person name="Nakamura K."/>
            <person name="Hayashi T."/>
            <person name="Katayama T."/>
            <person name="Uemura T."/>
            <person name="Hattori Y."/>
        </authorList>
    </citation>
    <scope>NUCLEOTIDE SEQUENCE [LARGE SCALE GENOMIC DNA]</scope>
    <source>
        <strain evidence="9 10">PK-24</strain>
    </source>
</reference>
<name>A0AAV5R6A7_PICKL</name>
<keyword evidence="10" id="KW-1185">Reference proteome</keyword>
<feature type="transmembrane region" description="Helical" evidence="8">
    <location>
        <begin position="200"/>
        <end position="229"/>
    </location>
</feature>
<dbReference type="PANTHER" id="PTHR12385">
    <property type="entry name" value="CHOLINE TRANSPORTER-LIKE (SLC FAMILY 44)"/>
    <property type="match status" value="1"/>
</dbReference>
<evidence type="ECO:0000256" key="8">
    <source>
        <dbReference type="RuleBase" id="RU368066"/>
    </source>
</evidence>
<feature type="transmembrane region" description="Helical" evidence="8">
    <location>
        <begin position="125"/>
        <end position="147"/>
    </location>
</feature>
<evidence type="ECO:0000256" key="2">
    <source>
        <dbReference type="ARBA" id="ARBA00004651"/>
    </source>
</evidence>
<evidence type="ECO:0000256" key="7">
    <source>
        <dbReference type="ARBA" id="ARBA00023136"/>
    </source>
</evidence>
<evidence type="ECO:0000313" key="9">
    <source>
        <dbReference type="EMBL" id="GMM46938.1"/>
    </source>
</evidence>
<feature type="transmembrane region" description="Helical" evidence="8">
    <location>
        <begin position="159"/>
        <end position="180"/>
    </location>
</feature>
<dbReference type="GO" id="GO:0022857">
    <property type="term" value="F:transmembrane transporter activity"/>
    <property type="evidence" value="ECO:0007669"/>
    <property type="project" value="UniProtKB-UniRule"/>
</dbReference>
<comment type="subcellular location">
    <subcellularLocation>
        <location evidence="2 8">Cell membrane</location>
        <topology evidence="2 8">Multi-pass membrane protein</topology>
    </subcellularLocation>
</comment>
<evidence type="ECO:0000256" key="4">
    <source>
        <dbReference type="ARBA" id="ARBA00015388"/>
    </source>
</evidence>
<keyword evidence="5 8" id="KW-0812">Transmembrane</keyword>
<evidence type="ECO:0000256" key="6">
    <source>
        <dbReference type="ARBA" id="ARBA00022989"/>
    </source>
</evidence>
<feature type="transmembrane region" description="Helical" evidence="8">
    <location>
        <begin position="257"/>
        <end position="290"/>
    </location>
</feature>
<dbReference type="InterPro" id="IPR007603">
    <property type="entry name" value="Choline_transptr-like"/>
</dbReference>
<protein>
    <recommendedName>
        <fullName evidence="4 8">Protein PNS1</fullName>
    </recommendedName>
</protein>
<feature type="transmembrane region" description="Helical" evidence="8">
    <location>
        <begin position="310"/>
        <end position="338"/>
    </location>
</feature>
<dbReference type="AlphaFoldDB" id="A0AAV5R6A7"/>
<accession>A0AAV5R6A7</accession>
<gene>
    <name evidence="9" type="ORF">DAPK24_035130</name>
</gene>
<feature type="transmembrane region" description="Helical" evidence="8">
    <location>
        <begin position="359"/>
        <end position="376"/>
    </location>
</feature>
<dbReference type="EMBL" id="BTGB01000005">
    <property type="protein sequence ID" value="GMM46938.1"/>
    <property type="molecule type" value="Genomic_DNA"/>
</dbReference>